<evidence type="ECO:0000313" key="4">
    <source>
        <dbReference type="Proteomes" id="UP001479436"/>
    </source>
</evidence>
<dbReference type="Proteomes" id="UP001479436">
    <property type="component" value="Unassembled WGS sequence"/>
</dbReference>
<accession>A0ABR2W2E8</accession>
<dbReference type="Gene3D" id="3.10.580.10">
    <property type="entry name" value="CBS-domain"/>
    <property type="match status" value="1"/>
</dbReference>
<organism evidence="3 4">
    <name type="scientific">Basidiobolus ranarum</name>
    <dbReference type="NCBI Taxonomy" id="34480"/>
    <lineage>
        <taxon>Eukaryota</taxon>
        <taxon>Fungi</taxon>
        <taxon>Fungi incertae sedis</taxon>
        <taxon>Zoopagomycota</taxon>
        <taxon>Entomophthoromycotina</taxon>
        <taxon>Basidiobolomycetes</taxon>
        <taxon>Basidiobolales</taxon>
        <taxon>Basidiobolaceae</taxon>
        <taxon>Basidiobolus</taxon>
    </lineage>
</organism>
<dbReference type="InterPro" id="IPR000644">
    <property type="entry name" value="CBS_dom"/>
</dbReference>
<evidence type="ECO:0000256" key="1">
    <source>
        <dbReference type="PROSITE-ProRule" id="PRU00703"/>
    </source>
</evidence>
<dbReference type="Pfam" id="PF00291">
    <property type="entry name" value="PALP"/>
    <property type="match status" value="1"/>
</dbReference>
<dbReference type="CDD" id="cd01561">
    <property type="entry name" value="CBS_like"/>
    <property type="match status" value="1"/>
</dbReference>
<protein>
    <recommendedName>
        <fullName evidence="2">CBS domain-containing protein</fullName>
    </recommendedName>
</protein>
<feature type="domain" description="CBS" evidence="2">
    <location>
        <begin position="350"/>
        <end position="407"/>
    </location>
</feature>
<dbReference type="EMBL" id="JASJQH010007140">
    <property type="protein sequence ID" value="KAK9717456.1"/>
    <property type="molecule type" value="Genomic_DNA"/>
</dbReference>
<name>A0ABR2W2E8_9FUNG</name>
<evidence type="ECO:0000259" key="2">
    <source>
        <dbReference type="PROSITE" id="PS51371"/>
    </source>
</evidence>
<evidence type="ECO:0000313" key="3">
    <source>
        <dbReference type="EMBL" id="KAK9717456.1"/>
    </source>
</evidence>
<proteinExistence type="predicted"/>
<dbReference type="InterPro" id="IPR046342">
    <property type="entry name" value="CBS_dom_sf"/>
</dbReference>
<dbReference type="InterPro" id="IPR001926">
    <property type="entry name" value="TrpB-like_PALP"/>
</dbReference>
<dbReference type="Pfam" id="PF00571">
    <property type="entry name" value="CBS"/>
    <property type="match status" value="2"/>
</dbReference>
<dbReference type="Gene3D" id="3.40.50.1100">
    <property type="match status" value="2"/>
</dbReference>
<dbReference type="InterPro" id="IPR036052">
    <property type="entry name" value="TrpB-like_PALP_sf"/>
</dbReference>
<comment type="caution">
    <text evidence="3">The sequence shown here is derived from an EMBL/GenBank/DDBJ whole genome shotgun (WGS) entry which is preliminary data.</text>
</comment>
<dbReference type="PANTHER" id="PTHR10314">
    <property type="entry name" value="CYSTATHIONINE BETA-SYNTHASE"/>
    <property type="match status" value="1"/>
</dbReference>
<dbReference type="PROSITE" id="PS51371">
    <property type="entry name" value="CBS"/>
    <property type="match status" value="1"/>
</dbReference>
<dbReference type="SUPFAM" id="SSF53686">
    <property type="entry name" value="Tryptophan synthase beta subunit-like PLP-dependent enzymes"/>
    <property type="match status" value="1"/>
</dbReference>
<keyword evidence="4" id="KW-1185">Reference proteome</keyword>
<reference evidence="3 4" key="1">
    <citation type="submission" date="2023-04" db="EMBL/GenBank/DDBJ databases">
        <title>Genome of Basidiobolus ranarum AG-B5.</title>
        <authorList>
            <person name="Stajich J.E."/>
            <person name="Carter-House D."/>
            <person name="Gryganskyi A."/>
        </authorList>
    </citation>
    <scope>NUCLEOTIDE SEQUENCE [LARGE SCALE GENOMIC DNA]</scope>
    <source>
        <strain evidence="3 4">AG-B5</strain>
    </source>
</reference>
<dbReference type="SUPFAM" id="SSF54631">
    <property type="entry name" value="CBS-domain pair"/>
    <property type="match status" value="1"/>
</dbReference>
<dbReference type="InterPro" id="IPR050214">
    <property type="entry name" value="Cys_Synth/Cystath_Beta-Synth"/>
</dbReference>
<sequence length="474" mass="51777">MSRLPPIIDHISDQVGCTPLVRLHLKTDSENPVKCEILGKCEFLNPGGSLKDRVAKRVLEDLESQGKISRESTLIIPTSGNLSVSLALFAARKGYHIVAIIPDKTSVEKIQVLKSLGAEILRTPADAHHDSPESHIGVAKKLAADTSNSFIIDEYSNQYSVAAHEETADEILQQCSEKLDLVVIGVESGGSITGIANRLKTKLPHVKVVGVDAQGSAVTSTDETLAVVNYKTQGLGSNFVPSLLNKSLVDEWVIVSDQEAFGMARRLIAEEGLLCGSSSGAAVVAALRAAATLESTQRCVVLLNDSARNYDSTLLNETWLIENELLDKGSADRIRRKAQKWRGAAIAELNLPIPTSISTDASIGEALAIMDGRDFDQLPVINSKKKMVGFISKGNLRLQGDVDLKDTVEKWMYKFSTKKKYVPITLDTPLVELWDFFEHNPVAFVTDTESKWCLGVVTKYDLIEFLNKRNGSLH</sequence>
<gene>
    <name evidence="3" type="ORF">K7432_006172</name>
</gene>
<keyword evidence="1" id="KW-0129">CBS domain</keyword>